<dbReference type="InterPro" id="IPR004883">
    <property type="entry name" value="LOB"/>
</dbReference>
<name>A0A1S2XPB0_CICAR</name>
<dbReference type="Pfam" id="PF03195">
    <property type="entry name" value="LOB"/>
    <property type="match status" value="1"/>
</dbReference>
<dbReference type="PANTHER" id="PTHR31301">
    <property type="entry name" value="LOB DOMAIN-CONTAINING PROTEIN 4-RELATED"/>
    <property type="match status" value="1"/>
</dbReference>
<accession>A0A1S2XPB0</accession>
<keyword evidence="4" id="KW-1185">Reference proteome</keyword>
<dbReference type="PROSITE" id="PS50891">
    <property type="entry name" value="LOB"/>
    <property type="match status" value="1"/>
</dbReference>
<evidence type="ECO:0000259" key="3">
    <source>
        <dbReference type="PROSITE" id="PS50891"/>
    </source>
</evidence>
<evidence type="ECO:0000256" key="1">
    <source>
        <dbReference type="ARBA" id="ARBA00005474"/>
    </source>
</evidence>
<feature type="coiled-coil region" evidence="2">
    <location>
        <begin position="84"/>
        <end position="111"/>
    </location>
</feature>
<evidence type="ECO:0000313" key="4">
    <source>
        <dbReference type="Proteomes" id="UP000087171"/>
    </source>
</evidence>
<dbReference type="PANTHER" id="PTHR31301:SF120">
    <property type="entry name" value="LOB DOMAIN-CONTAINING PROTEIN 23-RELATED"/>
    <property type="match status" value="1"/>
</dbReference>
<dbReference type="OrthoDB" id="684652at2759"/>
<dbReference type="PaxDb" id="3827-XP_004491406.1"/>
<organism evidence="4 5">
    <name type="scientific">Cicer arietinum</name>
    <name type="common">Chickpea</name>
    <name type="synonym">Garbanzo</name>
    <dbReference type="NCBI Taxonomy" id="3827"/>
    <lineage>
        <taxon>Eukaryota</taxon>
        <taxon>Viridiplantae</taxon>
        <taxon>Streptophyta</taxon>
        <taxon>Embryophyta</taxon>
        <taxon>Tracheophyta</taxon>
        <taxon>Spermatophyta</taxon>
        <taxon>Magnoliopsida</taxon>
        <taxon>eudicotyledons</taxon>
        <taxon>Gunneridae</taxon>
        <taxon>Pentapetalae</taxon>
        <taxon>rosids</taxon>
        <taxon>fabids</taxon>
        <taxon>Fabales</taxon>
        <taxon>Fabaceae</taxon>
        <taxon>Papilionoideae</taxon>
        <taxon>50 kb inversion clade</taxon>
        <taxon>NPAAA clade</taxon>
        <taxon>Hologalegina</taxon>
        <taxon>IRL clade</taxon>
        <taxon>Cicereae</taxon>
        <taxon>Cicer</taxon>
    </lineage>
</organism>
<feature type="domain" description="LOB" evidence="3">
    <location>
        <begin position="4"/>
        <end position="105"/>
    </location>
</feature>
<dbReference type="Proteomes" id="UP000087171">
    <property type="component" value="Chromosome Ca2"/>
</dbReference>
<evidence type="ECO:0000313" key="5">
    <source>
        <dbReference type="RefSeq" id="XP_004491406.1"/>
    </source>
</evidence>
<comment type="similarity">
    <text evidence="1">Belongs to the LOB domain-containing protein family.</text>
</comment>
<dbReference type="eggNOG" id="ENOG502S2P2">
    <property type="taxonomic scope" value="Eukaryota"/>
</dbReference>
<sequence length="156" mass="17999">MIYGRCAACKSQRRRCPSDCIFSPYFPANDPQRFAYVHRIYGGSNVGKMLQQLPHYVREQAANTLYLEAQCRIQDPVYGCVGIISKLYQQIHDTEVELAKIQTQIACHKNKNSRVEVQSNFNILSTIDAESNLNFLPPQGNNMEFQWPSQSFNWFN</sequence>
<dbReference type="KEGG" id="cam:101507470"/>
<reference evidence="4" key="1">
    <citation type="journal article" date="2013" name="Nat. Biotechnol.">
        <title>Draft genome sequence of chickpea (Cicer arietinum) provides a resource for trait improvement.</title>
        <authorList>
            <person name="Varshney R.K."/>
            <person name="Song C."/>
            <person name="Saxena R.K."/>
            <person name="Azam S."/>
            <person name="Yu S."/>
            <person name="Sharpe A.G."/>
            <person name="Cannon S."/>
            <person name="Baek J."/>
            <person name="Rosen B.D."/>
            <person name="Tar'an B."/>
            <person name="Millan T."/>
            <person name="Zhang X."/>
            <person name="Ramsay L.D."/>
            <person name="Iwata A."/>
            <person name="Wang Y."/>
            <person name="Nelson W."/>
            <person name="Farmer A.D."/>
            <person name="Gaur P.M."/>
            <person name="Soderlund C."/>
            <person name="Penmetsa R.V."/>
            <person name="Xu C."/>
            <person name="Bharti A.K."/>
            <person name="He W."/>
            <person name="Winter P."/>
            <person name="Zhao S."/>
            <person name="Hane J.K."/>
            <person name="Carrasquilla-Garcia N."/>
            <person name="Condie J.A."/>
            <person name="Upadhyaya H.D."/>
            <person name="Luo M.C."/>
            <person name="Thudi M."/>
            <person name="Gowda C.L."/>
            <person name="Singh N.P."/>
            <person name="Lichtenzveig J."/>
            <person name="Gali K.K."/>
            <person name="Rubio J."/>
            <person name="Nadarajan N."/>
            <person name="Dolezel J."/>
            <person name="Bansal K.C."/>
            <person name="Xu X."/>
            <person name="Edwards D."/>
            <person name="Zhang G."/>
            <person name="Kahl G."/>
            <person name="Gil J."/>
            <person name="Singh K.B."/>
            <person name="Datta S.K."/>
            <person name="Jackson S.A."/>
            <person name="Wang J."/>
            <person name="Cook D.R."/>
        </authorList>
    </citation>
    <scope>NUCLEOTIDE SEQUENCE [LARGE SCALE GENOMIC DNA]</scope>
    <source>
        <strain evidence="4">cv. CDC Frontier</strain>
    </source>
</reference>
<dbReference type="AlphaFoldDB" id="A0A1S2XPB0"/>
<dbReference type="GeneID" id="101507470"/>
<keyword evidence="2" id="KW-0175">Coiled coil</keyword>
<reference evidence="5" key="2">
    <citation type="submission" date="2025-08" db="UniProtKB">
        <authorList>
            <consortium name="RefSeq"/>
        </authorList>
    </citation>
    <scope>IDENTIFICATION</scope>
    <source>
        <tissue evidence="5">Etiolated seedlings</tissue>
    </source>
</reference>
<dbReference type="RefSeq" id="XP_004491406.1">
    <property type="nucleotide sequence ID" value="XM_004491349.2"/>
</dbReference>
<gene>
    <name evidence="5" type="primary">LOC101507470</name>
</gene>
<proteinExistence type="inferred from homology"/>
<evidence type="ECO:0000256" key="2">
    <source>
        <dbReference type="SAM" id="Coils"/>
    </source>
</evidence>
<protein>
    <submittedName>
        <fullName evidence="5">LOB domain-containing protein 23-like</fullName>
    </submittedName>
</protein>
<dbReference type="STRING" id="3827.A0A1S2XPB0"/>